<dbReference type="AlphaFoldDB" id="A0A7X2MGW2"/>
<dbReference type="Proteomes" id="UP000467635">
    <property type="component" value="Unassembled WGS sequence"/>
</dbReference>
<reference evidence="1 2" key="1">
    <citation type="submission" date="2019-11" db="EMBL/GenBank/DDBJ databases">
        <title>Draft Genome Sequence of Plant Growth-Promoting Rhizosphere-Associated Bacteria.</title>
        <authorList>
            <person name="Vasilyev I.Y."/>
            <person name="Radchenko V."/>
            <person name="Ilnitskaya E.V."/>
        </authorList>
    </citation>
    <scope>NUCLEOTIDE SEQUENCE [LARGE SCALE GENOMIC DNA]</scope>
    <source>
        <strain evidence="1 2">VRA_01-1sq_f</strain>
    </source>
</reference>
<evidence type="ECO:0000313" key="2">
    <source>
        <dbReference type="Proteomes" id="UP000467635"/>
    </source>
</evidence>
<evidence type="ECO:0000313" key="1">
    <source>
        <dbReference type="EMBL" id="MSE09184.1"/>
    </source>
</evidence>
<protein>
    <submittedName>
        <fullName evidence="1">ADP-ribose pyrophosphatase</fullName>
    </submittedName>
</protein>
<organism evidence="1 2">
    <name type="scientific">Ligilactobacillus salivarius</name>
    <dbReference type="NCBI Taxonomy" id="1624"/>
    <lineage>
        <taxon>Bacteria</taxon>
        <taxon>Bacillati</taxon>
        <taxon>Bacillota</taxon>
        <taxon>Bacilli</taxon>
        <taxon>Lactobacillales</taxon>
        <taxon>Lactobacillaceae</taxon>
        <taxon>Ligilactobacillus</taxon>
    </lineage>
</organism>
<feature type="non-terminal residue" evidence="1">
    <location>
        <position position="1"/>
    </location>
</feature>
<sequence length="41" mass="4803">TGFEYFAEDEIPTLALAKNNEEQVKMCFRAYNDPNWGVEFD</sequence>
<proteinExistence type="predicted"/>
<gene>
    <name evidence="1" type="ORF">GKC33_10945</name>
</gene>
<comment type="caution">
    <text evidence="1">The sequence shown here is derived from an EMBL/GenBank/DDBJ whole genome shotgun (WGS) entry which is preliminary data.</text>
</comment>
<name>A0A7X2MGW2_9LACO</name>
<dbReference type="EMBL" id="WKKX01000669">
    <property type="protein sequence ID" value="MSE09184.1"/>
    <property type="molecule type" value="Genomic_DNA"/>
</dbReference>
<accession>A0A7X2MGW2</accession>